<dbReference type="InterPro" id="IPR052037">
    <property type="entry name" value="LPS_export_LptA"/>
</dbReference>
<feature type="signal peptide" evidence="4">
    <location>
        <begin position="1"/>
        <end position="22"/>
    </location>
</feature>
<dbReference type="GO" id="GO:0030288">
    <property type="term" value="C:outer membrane-bounded periplasmic space"/>
    <property type="evidence" value="ECO:0007669"/>
    <property type="project" value="TreeGrafter"/>
</dbReference>
<evidence type="ECO:0000313" key="6">
    <source>
        <dbReference type="EMBL" id="NIK86695.1"/>
    </source>
</evidence>
<dbReference type="InterPro" id="IPR005653">
    <property type="entry name" value="OstA-like_N"/>
</dbReference>
<dbReference type="GO" id="GO:0017089">
    <property type="term" value="F:glycolipid transfer activity"/>
    <property type="evidence" value="ECO:0007669"/>
    <property type="project" value="TreeGrafter"/>
</dbReference>
<dbReference type="Proteomes" id="UP000570514">
    <property type="component" value="Unassembled WGS sequence"/>
</dbReference>
<dbReference type="AlphaFoldDB" id="A0A846MTY7"/>
<evidence type="ECO:0000256" key="4">
    <source>
        <dbReference type="SAM" id="SignalP"/>
    </source>
</evidence>
<sequence length="170" mass="17609">MRGYLIAGFALAALTGAGVAQQASFGKGMLNPNAPIDISADNFTADANAKTGLYTGNVVVHQGEVALRANTMRAQFVNDKPSRINAQGKVVIDAPSGIATGDNGVYDVNPRIITLTGNVVLTKDKNVMRGRQLVVNLITGLATLDGGEGKGGRVQALFSPSSEPSDTQKP</sequence>
<proteinExistence type="predicted"/>
<dbReference type="Pfam" id="PF03968">
    <property type="entry name" value="LptD_N"/>
    <property type="match status" value="1"/>
</dbReference>
<dbReference type="EMBL" id="JAASRM010000001">
    <property type="protein sequence ID" value="NIK86695.1"/>
    <property type="molecule type" value="Genomic_DNA"/>
</dbReference>
<dbReference type="InterPro" id="IPR014340">
    <property type="entry name" value="LptA"/>
</dbReference>
<dbReference type="RefSeq" id="WP_167079649.1">
    <property type="nucleotide sequence ID" value="NZ_BAAADC010000001.1"/>
</dbReference>
<keyword evidence="7" id="KW-1185">Reference proteome</keyword>
<keyword evidence="2 4" id="KW-0732">Signal</keyword>
<dbReference type="PANTHER" id="PTHR36504:SF1">
    <property type="entry name" value="LIPOPOLYSACCHARIDE EXPORT SYSTEM PROTEIN LPTA"/>
    <property type="match status" value="1"/>
</dbReference>
<organism evidence="6 7">
    <name type="scientific">Rhizomicrobium palustre</name>
    <dbReference type="NCBI Taxonomy" id="189966"/>
    <lineage>
        <taxon>Bacteria</taxon>
        <taxon>Pseudomonadati</taxon>
        <taxon>Pseudomonadota</taxon>
        <taxon>Alphaproteobacteria</taxon>
        <taxon>Micropepsales</taxon>
        <taxon>Micropepsaceae</taxon>
        <taxon>Rhizomicrobium</taxon>
    </lineage>
</organism>
<keyword evidence="1" id="KW-0813">Transport</keyword>
<dbReference type="GO" id="GO:0009279">
    <property type="term" value="C:cell outer membrane"/>
    <property type="evidence" value="ECO:0007669"/>
    <property type="project" value="TreeGrafter"/>
</dbReference>
<evidence type="ECO:0000259" key="5">
    <source>
        <dbReference type="Pfam" id="PF03968"/>
    </source>
</evidence>
<protein>
    <submittedName>
        <fullName evidence="6">Lipopolysaccharide export system protein LptA</fullName>
    </submittedName>
</protein>
<comment type="caution">
    <text evidence="6">The sequence shown here is derived from an EMBL/GenBank/DDBJ whole genome shotgun (WGS) entry which is preliminary data.</text>
</comment>
<evidence type="ECO:0000256" key="3">
    <source>
        <dbReference type="ARBA" id="ARBA00022764"/>
    </source>
</evidence>
<dbReference type="Gene3D" id="2.60.450.10">
    <property type="entry name" value="Lipopolysaccharide (LPS) transport protein A like domain"/>
    <property type="match status" value="1"/>
</dbReference>
<keyword evidence="3" id="KW-0574">Periplasm</keyword>
<dbReference type="GO" id="GO:0001530">
    <property type="term" value="F:lipopolysaccharide binding"/>
    <property type="evidence" value="ECO:0007669"/>
    <property type="project" value="InterPro"/>
</dbReference>
<gene>
    <name evidence="6" type="ORF">FHS83_000013</name>
</gene>
<feature type="domain" description="Organic solvent tolerance-like N-terminal" evidence="5">
    <location>
        <begin position="38"/>
        <end position="139"/>
    </location>
</feature>
<feature type="chain" id="PRO_5032947880" evidence="4">
    <location>
        <begin position="23"/>
        <end position="170"/>
    </location>
</feature>
<dbReference type="GO" id="GO:0015920">
    <property type="term" value="P:lipopolysaccharide transport"/>
    <property type="evidence" value="ECO:0007669"/>
    <property type="project" value="InterPro"/>
</dbReference>
<accession>A0A846MTY7</accession>
<evidence type="ECO:0000256" key="2">
    <source>
        <dbReference type="ARBA" id="ARBA00022729"/>
    </source>
</evidence>
<evidence type="ECO:0000256" key="1">
    <source>
        <dbReference type="ARBA" id="ARBA00022448"/>
    </source>
</evidence>
<reference evidence="6 7" key="1">
    <citation type="submission" date="2020-03" db="EMBL/GenBank/DDBJ databases">
        <title>Genomic Encyclopedia of Type Strains, Phase IV (KMG-IV): sequencing the most valuable type-strain genomes for metagenomic binning, comparative biology and taxonomic classification.</title>
        <authorList>
            <person name="Goeker M."/>
        </authorList>
    </citation>
    <scope>NUCLEOTIDE SEQUENCE [LARGE SCALE GENOMIC DNA]</scope>
    <source>
        <strain evidence="6 7">DSM 19867</strain>
    </source>
</reference>
<dbReference type="PANTHER" id="PTHR36504">
    <property type="entry name" value="LIPOPOLYSACCHARIDE EXPORT SYSTEM PROTEIN LPTA"/>
    <property type="match status" value="1"/>
</dbReference>
<evidence type="ECO:0000313" key="7">
    <source>
        <dbReference type="Proteomes" id="UP000570514"/>
    </source>
</evidence>
<dbReference type="NCBIfam" id="TIGR03002">
    <property type="entry name" value="outer_YhbN_LptA"/>
    <property type="match status" value="1"/>
</dbReference>
<name>A0A846MTY7_9PROT</name>